<dbReference type="PANTHER" id="PTHR11439:SF491">
    <property type="entry name" value="INTEGRASE CATALYTIC DOMAIN-CONTAINING PROTEIN"/>
    <property type="match status" value="1"/>
</dbReference>
<dbReference type="CDD" id="cd09272">
    <property type="entry name" value="RNase_HI_RT_Ty1"/>
    <property type="match status" value="1"/>
</dbReference>
<keyword evidence="1" id="KW-1133">Transmembrane helix</keyword>
<feature type="transmembrane region" description="Helical" evidence="1">
    <location>
        <begin position="177"/>
        <end position="195"/>
    </location>
</feature>
<organism evidence="2">
    <name type="scientific">Vitis vinifera</name>
    <name type="common">Grape</name>
    <dbReference type="NCBI Taxonomy" id="29760"/>
    <lineage>
        <taxon>Eukaryota</taxon>
        <taxon>Viridiplantae</taxon>
        <taxon>Streptophyta</taxon>
        <taxon>Embryophyta</taxon>
        <taxon>Tracheophyta</taxon>
        <taxon>Spermatophyta</taxon>
        <taxon>Magnoliopsida</taxon>
        <taxon>eudicotyledons</taxon>
        <taxon>Gunneridae</taxon>
        <taxon>Pentapetalae</taxon>
        <taxon>rosids</taxon>
        <taxon>Vitales</taxon>
        <taxon>Vitaceae</taxon>
        <taxon>Viteae</taxon>
        <taxon>Vitis</taxon>
    </lineage>
</organism>
<keyword evidence="1" id="KW-0812">Transmembrane</keyword>
<dbReference type="AlphaFoldDB" id="A5BS28"/>
<name>A5BS28_VITVI</name>
<sequence>MVNRYMSNPWKVYWQVVKKILRYLRGTSILGLLYGDGSIEHGVVESFVDSDFGGDVDKRRSLTGYVFTPWESAISWKANLQSIVAFSSTKEKYIVATKVVKEDLWLKGMINDLGINQKSMTIHYDSQSAIHLMKNHALSKPDWSSSRVEEAWRKDLKVYGCIEIESSLKHCKRAAKLWSLAFSLFGMLWILLYQFRDLLLSWEGPVEAKPFVSLLDNLERVQQESILVMEYVSLKTFLWSNQKLGIAEGAHQQTKNSPVMLGLEMISPAGKFSTKNRTVMGLREILTNATTDNLSIANYMQTIKSISKTLALVGSPMSNDKLIHVVLKGLGPEFKNLSAAIWAHYNLISFEKLHDKFVDYELTLKCNET</sequence>
<reference evidence="2" key="1">
    <citation type="journal article" date="2007" name="PLoS ONE">
        <title>The first genome sequence of an elite grapevine cultivar (Pinot noir Vitis vinifera L.): coping with a highly heterozygous genome.</title>
        <authorList>
            <person name="Velasco R."/>
            <person name="Zharkikh A."/>
            <person name="Troggio M."/>
            <person name="Cartwright D.A."/>
            <person name="Cestaro A."/>
            <person name="Pruss D."/>
            <person name="Pindo M."/>
            <person name="FitzGerald L.M."/>
            <person name="Vezzulli S."/>
            <person name="Reid J."/>
            <person name="Malacarne G."/>
            <person name="Iliev D."/>
            <person name="Coppola G."/>
            <person name="Wardell B."/>
            <person name="Micheletti D."/>
            <person name="Macalma T."/>
            <person name="Facci M."/>
            <person name="Mitchell J.T."/>
            <person name="Perazzolli M."/>
            <person name="Eldredge G."/>
            <person name="Gatto P."/>
            <person name="Oyzerski R."/>
            <person name="Moretto M."/>
            <person name="Gutin N."/>
            <person name="Stefanini M."/>
            <person name="Chen Y."/>
            <person name="Segala C."/>
            <person name="Davenport C."/>
            <person name="Dematte L."/>
            <person name="Mraz A."/>
            <person name="Battilana J."/>
            <person name="Stormo K."/>
            <person name="Costa F."/>
            <person name="Tao Q."/>
            <person name="Si-Ammour A."/>
            <person name="Harkins T."/>
            <person name="Lackey A."/>
            <person name="Perbost C."/>
            <person name="Taillon B."/>
            <person name="Stella A."/>
            <person name="Solovyev V."/>
            <person name="Fawcett J.A."/>
            <person name="Sterck L."/>
            <person name="Vandepoele K."/>
            <person name="Grando S.M."/>
            <person name="Toppo S."/>
            <person name="Moser C."/>
            <person name="Lanchbury J."/>
            <person name="Bogden R."/>
            <person name="Skolnick M."/>
            <person name="Sgaramella V."/>
            <person name="Bhatnagar S.K."/>
            <person name="Fontana P."/>
            <person name="Gutin A."/>
            <person name="Van de Peer Y."/>
            <person name="Salamini F."/>
            <person name="Viola R."/>
        </authorList>
    </citation>
    <scope>NUCLEOTIDE SEQUENCE</scope>
</reference>
<keyword evidence="1" id="KW-0472">Membrane</keyword>
<evidence type="ECO:0008006" key="3">
    <source>
        <dbReference type="Google" id="ProtNLM"/>
    </source>
</evidence>
<evidence type="ECO:0000256" key="1">
    <source>
        <dbReference type="SAM" id="Phobius"/>
    </source>
</evidence>
<protein>
    <recommendedName>
        <fullName evidence="3">Retrovirus-related Pol polyprotein from transposon TNT 1-94</fullName>
    </recommendedName>
</protein>
<accession>A5BS28</accession>
<gene>
    <name evidence="2" type="ORF">VITISV_028906</name>
</gene>
<dbReference type="PANTHER" id="PTHR11439">
    <property type="entry name" value="GAG-POL-RELATED RETROTRANSPOSON"/>
    <property type="match status" value="1"/>
</dbReference>
<evidence type="ECO:0000313" key="2">
    <source>
        <dbReference type="EMBL" id="CAN83523.1"/>
    </source>
</evidence>
<dbReference type="EMBL" id="AM468941">
    <property type="protein sequence ID" value="CAN83523.1"/>
    <property type="molecule type" value="Genomic_DNA"/>
</dbReference>
<proteinExistence type="predicted"/>